<dbReference type="STRING" id="416016.SAMN05443547_0445"/>
<keyword evidence="1" id="KW-1133">Transmembrane helix</keyword>
<evidence type="ECO:0008006" key="4">
    <source>
        <dbReference type="Google" id="ProtNLM"/>
    </source>
</evidence>
<keyword evidence="1" id="KW-0472">Membrane</keyword>
<evidence type="ECO:0000313" key="2">
    <source>
        <dbReference type="EMBL" id="SHO72119.1"/>
    </source>
</evidence>
<feature type="transmembrane region" description="Helical" evidence="1">
    <location>
        <begin position="75"/>
        <end position="95"/>
    </location>
</feature>
<sequence length="193" mass="22504">MSLDRKALFTILVIGSVIVLLLLDIQKYIPGFYNYLPFVWVPSVIFDIYQTKKYLKNKPESEIRVRDKNNSYTDILPFIFGSLIILFSIMGFFLLESDKGIIVFYIISGLVLIFQGIVSLPNAIIKYENEILKFVNGNQKENIETILIKEIEVSEDQINVKTVDDKKFVFQHLELNQSEIKMVNDFFKKYIVK</sequence>
<organism evidence="2 3">
    <name type="scientific">Flavobacterium cucumis</name>
    <dbReference type="NCBI Taxonomy" id="416016"/>
    <lineage>
        <taxon>Bacteria</taxon>
        <taxon>Pseudomonadati</taxon>
        <taxon>Bacteroidota</taxon>
        <taxon>Flavobacteriia</taxon>
        <taxon>Flavobacteriales</taxon>
        <taxon>Flavobacteriaceae</taxon>
        <taxon>Flavobacterium</taxon>
    </lineage>
</organism>
<dbReference type="EMBL" id="FRYK01000001">
    <property type="protein sequence ID" value="SHO72119.1"/>
    <property type="molecule type" value="Genomic_DNA"/>
</dbReference>
<dbReference type="OrthoDB" id="1357677at2"/>
<dbReference type="Proteomes" id="UP000184611">
    <property type="component" value="Unassembled WGS sequence"/>
</dbReference>
<evidence type="ECO:0000256" key="1">
    <source>
        <dbReference type="SAM" id="Phobius"/>
    </source>
</evidence>
<keyword evidence="1" id="KW-0812">Transmembrane</keyword>
<dbReference type="RefSeq" id="WP_073580991.1">
    <property type="nucleotide sequence ID" value="NZ_CBCSEA010000001.1"/>
</dbReference>
<accession>A0A1M7ZT84</accession>
<reference evidence="3" key="1">
    <citation type="submission" date="2016-12" db="EMBL/GenBank/DDBJ databases">
        <authorList>
            <person name="Varghese N."/>
            <person name="Submissions S."/>
        </authorList>
    </citation>
    <scope>NUCLEOTIDE SEQUENCE [LARGE SCALE GENOMIC DNA]</scope>
    <source>
        <strain evidence="3">DSM 18830</strain>
    </source>
</reference>
<feature type="transmembrane region" description="Helical" evidence="1">
    <location>
        <begin position="7"/>
        <end position="26"/>
    </location>
</feature>
<evidence type="ECO:0000313" key="3">
    <source>
        <dbReference type="Proteomes" id="UP000184611"/>
    </source>
</evidence>
<proteinExistence type="predicted"/>
<name>A0A1M7ZT84_9FLAO</name>
<feature type="transmembrane region" description="Helical" evidence="1">
    <location>
        <begin position="101"/>
        <end position="125"/>
    </location>
</feature>
<gene>
    <name evidence="2" type="ORF">SAMN05443547_0445</name>
</gene>
<protein>
    <recommendedName>
        <fullName evidence="4">DUF5673 domain-containing protein</fullName>
    </recommendedName>
</protein>
<keyword evidence="3" id="KW-1185">Reference proteome</keyword>
<dbReference type="AlphaFoldDB" id="A0A1M7ZT84"/>